<gene>
    <name evidence="1" type="ORF">B0I18_11372</name>
</gene>
<dbReference type="EMBL" id="PYGD01000013">
    <property type="protein sequence ID" value="PSK89060.1"/>
    <property type="molecule type" value="Genomic_DNA"/>
</dbReference>
<reference evidence="1 2" key="1">
    <citation type="submission" date="2018-03" db="EMBL/GenBank/DDBJ databases">
        <title>Genomic Encyclopedia of Type Strains, Phase III (KMG-III): the genomes of soil and plant-associated and newly described type strains.</title>
        <authorList>
            <person name="Whitman W."/>
        </authorList>
    </citation>
    <scope>NUCLEOTIDE SEQUENCE [LARGE SCALE GENOMIC DNA]</scope>
    <source>
        <strain evidence="1 2">CGMCC 1.12700</strain>
    </source>
</reference>
<dbReference type="InterPro" id="IPR000246">
    <property type="entry name" value="Peptidase_T2"/>
</dbReference>
<proteinExistence type="predicted"/>
<comment type="caution">
    <text evidence="1">The sequence shown here is derived from an EMBL/GenBank/DDBJ whole genome shotgun (WGS) entry which is preliminary data.</text>
</comment>
<evidence type="ECO:0000313" key="1">
    <source>
        <dbReference type="EMBL" id="PSK89060.1"/>
    </source>
</evidence>
<keyword evidence="2" id="KW-1185">Reference proteome</keyword>
<dbReference type="PANTHER" id="PTHR10188">
    <property type="entry name" value="L-ASPARAGINASE"/>
    <property type="match status" value="1"/>
</dbReference>
<name>A0A2P8CVT8_9BACT</name>
<dbReference type="PANTHER" id="PTHR10188:SF6">
    <property type="entry name" value="N(4)-(BETA-N-ACETYLGLUCOSAMINYL)-L-ASPARAGINASE"/>
    <property type="match status" value="1"/>
</dbReference>
<organism evidence="1 2">
    <name type="scientific">Taibaiella chishuiensis</name>
    <dbReference type="NCBI Taxonomy" id="1434707"/>
    <lineage>
        <taxon>Bacteria</taxon>
        <taxon>Pseudomonadati</taxon>
        <taxon>Bacteroidota</taxon>
        <taxon>Chitinophagia</taxon>
        <taxon>Chitinophagales</taxon>
        <taxon>Chitinophagaceae</taxon>
        <taxon>Taibaiella</taxon>
    </lineage>
</organism>
<dbReference type="AlphaFoldDB" id="A0A2P8CVT8"/>
<dbReference type="GO" id="GO:0016811">
    <property type="term" value="F:hydrolase activity, acting on carbon-nitrogen (but not peptide) bonds, in linear amides"/>
    <property type="evidence" value="ECO:0007669"/>
    <property type="project" value="UniProtKB-ARBA"/>
</dbReference>
<sequence>MYAIVIHGGAGTIDARLLDAGLQRQYEAGLQDALDQGFRVLEAGGAALDAVCSAVTALEDCPLFNAGRGAVFNHEGRQELDASLMRGDTGQAGAVCGVRNVRNPVLLARLVMERSQHVLLSAAGAEAFGREQGIVFEDDAYFFDAFRYEQYKTPWRRVRPNWIIRLRAIANSVRWVRSRSIATARYALLPAQAA</sequence>
<protein>
    <submittedName>
        <fullName evidence="1">Asparaginase</fullName>
    </submittedName>
</protein>
<dbReference type="SUPFAM" id="SSF56235">
    <property type="entry name" value="N-terminal nucleophile aminohydrolases (Ntn hydrolases)"/>
    <property type="match status" value="1"/>
</dbReference>
<dbReference type="InterPro" id="IPR029055">
    <property type="entry name" value="Ntn_hydrolases_N"/>
</dbReference>
<dbReference type="Pfam" id="PF01112">
    <property type="entry name" value="Asparaginase_2"/>
    <property type="match status" value="1"/>
</dbReference>
<evidence type="ECO:0000313" key="2">
    <source>
        <dbReference type="Proteomes" id="UP000240572"/>
    </source>
</evidence>
<dbReference type="RefSeq" id="WP_281258013.1">
    <property type="nucleotide sequence ID" value="NZ_PYGD01000013.1"/>
</dbReference>
<dbReference type="Proteomes" id="UP000240572">
    <property type="component" value="Unassembled WGS sequence"/>
</dbReference>
<accession>A0A2P8CVT8</accession>